<accession>A0AAI8VF02</accession>
<feature type="chain" id="PRO_5042552045" evidence="1">
    <location>
        <begin position="22"/>
        <end position="140"/>
    </location>
</feature>
<dbReference type="AlphaFoldDB" id="A0AAI8VF02"/>
<gene>
    <name evidence="2" type="ORF">KHLLAP_LOCUS3807</name>
</gene>
<dbReference type="EMBL" id="CAUWAG010000004">
    <property type="protein sequence ID" value="CAJ2503339.1"/>
    <property type="molecule type" value="Genomic_DNA"/>
</dbReference>
<reference evidence="2" key="1">
    <citation type="submission" date="2023-10" db="EMBL/GenBank/DDBJ databases">
        <authorList>
            <person name="Hackl T."/>
        </authorList>
    </citation>
    <scope>NUCLEOTIDE SEQUENCE</scope>
</reference>
<proteinExistence type="predicted"/>
<protein>
    <submittedName>
        <fullName evidence="2">Uu.00g107330.m01.CDS01</fullName>
    </submittedName>
</protein>
<name>A0AAI8VF02_9PEZI</name>
<organism evidence="2 3">
    <name type="scientific">Anthostomella pinea</name>
    <dbReference type="NCBI Taxonomy" id="933095"/>
    <lineage>
        <taxon>Eukaryota</taxon>
        <taxon>Fungi</taxon>
        <taxon>Dikarya</taxon>
        <taxon>Ascomycota</taxon>
        <taxon>Pezizomycotina</taxon>
        <taxon>Sordariomycetes</taxon>
        <taxon>Xylariomycetidae</taxon>
        <taxon>Xylariales</taxon>
        <taxon>Xylariaceae</taxon>
        <taxon>Anthostomella</taxon>
    </lineage>
</organism>
<feature type="signal peptide" evidence="1">
    <location>
        <begin position="1"/>
        <end position="21"/>
    </location>
</feature>
<keyword evidence="3" id="KW-1185">Reference proteome</keyword>
<evidence type="ECO:0000313" key="2">
    <source>
        <dbReference type="EMBL" id="CAJ2503339.1"/>
    </source>
</evidence>
<comment type="caution">
    <text evidence="2">The sequence shown here is derived from an EMBL/GenBank/DDBJ whole genome shotgun (WGS) entry which is preliminary data.</text>
</comment>
<keyword evidence="1" id="KW-0732">Signal</keyword>
<dbReference type="Proteomes" id="UP001295740">
    <property type="component" value="Unassembled WGS sequence"/>
</dbReference>
<sequence length="140" mass="15235">MHFRALFAIAVASATAVSAVAVPTGEPALDLVSRHDDTIDDGVCVAISNDEASDLESEIDDAQNHGIFHRSLPGRPVNQAPAENRGLVIMVDRVYHCEWVATLGNRRCRQRCKCDEQSHLAVNEQCKYRPSTGACDCGND</sequence>
<evidence type="ECO:0000256" key="1">
    <source>
        <dbReference type="SAM" id="SignalP"/>
    </source>
</evidence>
<evidence type="ECO:0000313" key="3">
    <source>
        <dbReference type="Proteomes" id="UP001295740"/>
    </source>
</evidence>